<dbReference type="SUPFAM" id="SSF50729">
    <property type="entry name" value="PH domain-like"/>
    <property type="match status" value="1"/>
</dbReference>
<feature type="domain" description="PH" evidence="2">
    <location>
        <begin position="15"/>
        <end position="118"/>
    </location>
</feature>
<dbReference type="GO" id="GO:0005829">
    <property type="term" value="C:cytosol"/>
    <property type="evidence" value="ECO:0007669"/>
    <property type="project" value="GOC"/>
</dbReference>
<dbReference type="OrthoDB" id="159395at2759"/>
<dbReference type="PANTHER" id="PTHR22902:SF9">
    <property type="entry name" value="PLECKSTRIN HOMOLOGY DOMAIN-CONTAINING FAMILY J MEMBER 1"/>
    <property type="match status" value="1"/>
</dbReference>
<dbReference type="SMART" id="SM00233">
    <property type="entry name" value="PH"/>
    <property type="match status" value="1"/>
</dbReference>
<dbReference type="GO" id="GO:0007032">
    <property type="term" value="P:endosome organization"/>
    <property type="evidence" value="ECO:0007669"/>
    <property type="project" value="TreeGrafter"/>
</dbReference>
<dbReference type="InterPro" id="IPR045188">
    <property type="entry name" value="Boi1/Boi2-like"/>
</dbReference>
<dbReference type="EMBL" id="IAAA01023669">
    <property type="protein sequence ID" value="LAA06832.1"/>
    <property type="molecule type" value="mRNA"/>
</dbReference>
<dbReference type="InterPro" id="IPR011993">
    <property type="entry name" value="PH-like_dom_sf"/>
</dbReference>
<dbReference type="GO" id="GO:0005802">
    <property type="term" value="C:trans-Golgi network"/>
    <property type="evidence" value="ECO:0007669"/>
    <property type="project" value="TreeGrafter"/>
</dbReference>
<dbReference type="AlphaFoldDB" id="A0A2L2YFC1"/>
<dbReference type="KEGG" id="ptep:139426010"/>
<dbReference type="Pfam" id="PF00169">
    <property type="entry name" value="PH"/>
    <property type="match status" value="1"/>
</dbReference>
<sequence length="180" mass="21281">MRFNEKEIAFIAAQPGDKEGRLHYRSPGFREVYKERWFKLKGNLLFYFRLNEYGGVYEKEPVGVLVLEQCRIQSELYAEFTNAFSITFINEHEKRHFFGCQSQKQVEEWIGCLKSCSYEHQRSKLKELQEELKKRTGRDPLSTCSSSQFESIVEETDADIYFSRVHPFSRNTSTDLITFT</sequence>
<reference evidence="3" key="1">
    <citation type="journal article" date="2016" name="Mol. Ecol. Resour.">
        <title>Evaluation of the impact of RNA preservation methods of spiders for de novo transcriptome assembly.</title>
        <authorList>
            <person name="Kono N."/>
            <person name="Nakamura H."/>
            <person name="Ito Y."/>
            <person name="Tomita M."/>
            <person name="Arakawa K."/>
        </authorList>
    </citation>
    <scope>NUCLEOTIDE SEQUENCE</scope>
    <source>
        <tissue evidence="3">Whole body</tissue>
    </source>
</reference>
<dbReference type="PANTHER" id="PTHR22902">
    <property type="entry name" value="SESQUIPEDALIAN"/>
    <property type="match status" value="1"/>
</dbReference>
<dbReference type="RefSeq" id="XP_071039408.1">
    <property type="nucleotide sequence ID" value="XM_071183307.1"/>
</dbReference>
<dbReference type="GO" id="GO:0042147">
    <property type="term" value="P:retrograde transport, endosome to Golgi"/>
    <property type="evidence" value="ECO:0007669"/>
    <property type="project" value="TreeGrafter"/>
</dbReference>
<dbReference type="GO" id="GO:0005769">
    <property type="term" value="C:early endosome"/>
    <property type="evidence" value="ECO:0007669"/>
    <property type="project" value="TreeGrafter"/>
</dbReference>
<evidence type="ECO:0000256" key="1">
    <source>
        <dbReference type="ARBA" id="ARBA00041004"/>
    </source>
</evidence>
<evidence type="ECO:0000259" key="2">
    <source>
        <dbReference type="PROSITE" id="PS50003"/>
    </source>
</evidence>
<proteinExistence type="evidence at transcript level"/>
<dbReference type="GeneID" id="139426010"/>
<dbReference type="GO" id="GO:0001881">
    <property type="term" value="P:receptor recycling"/>
    <property type="evidence" value="ECO:0007669"/>
    <property type="project" value="TreeGrafter"/>
</dbReference>
<dbReference type="InterPro" id="IPR001849">
    <property type="entry name" value="PH_domain"/>
</dbReference>
<dbReference type="GO" id="GO:0055037">
    <property type="term" value="C:recycling endosome"/>
    <property type="evidence" value="ECO:0007669"/>
    <property type="project" value="TreeGrafter"/>
</dbReference>
<name>A0A2L2YFC1_PARTP</name>
<protein>
    <recommendedName>
        <fullName evidence="1">Pleckstrin homology domain-containing family J member 1</fullName>
    </recommendedName>
</protein>
<dbReference type="Gene3D" id="2.30.29.30">
    <property type="entry name" value="Pleckstrin-homology domain (PH domain)/Phosphotyrosine-binding domain (PTB)"/>
    <property type="match status" value="1"/>
</dbReference>
<accession>A0A2L2YFC1</accession>
<dbReference type="PROSITE" id="PS50003">
    <property type="entry name" value="PH_DOMAIN"/>
    <property type="match status" value="1"/>
</dbReference>
<evidence type="ECO:0000313" key="3">
    <source>
        <dbReference type="EMBL" id="LAA06832.1"/>
    </source>
</evidence>
<organism evidence="3">
    <name type="scientific">Parasteatoda tepidariorum</name>
    <name type="common">Common house spider</name>
    <name type="synonym">Achaearanea tepidariorum</name>
    <dbReference type="NCBI Taxonomy" id="114398"/>
    <lineage>
        <taxon>Eukaryota</taxon>
        <taxon>Metazoa</taxon>
        <taxon>Ecdysozoa</taxon>
        <taxon>Arthropoda</taxon>
        <taxon>Chelicerata</taxon>
        <taxon>Arachnida</taxon>
        <taxon>Araneae</taxon>
        <taxon>Araneomorphae</taxon>
        <taxon>Entelegynae</taxon>
        <taxon>Araneoidea</taxon>
        <taxon>Theridiidae</taxon>
        <taxon>Parasteatoda</taxon>
    </lineage>
</organism>
<dbReference type="CDD" id="cd13258">
    <property type="entry name" value="PH_PLEKHJ1"/>
    <property type="match status" value="1"/>
</dbReference>